<comment type="caution">
    <text evidence="2">The sequence shown here is derived from an EMBL/GenBank/DDBJ whole genome shotgun (WGS) entry which is preliminary data.</text>
</comment>
<protein>
    <submittedName>
        <fullName evidence="2">Uncharacterized protein</fullName>
    </submittedName>
</protein>
<feature type="transmembrane region" description="Helical" evidence="1">
    <location>
        <begin position="48"/>
        <end position="71"/>
    </location>
</feature>
<keyword evidence="1" id="KW-0812">Transmembrane</keyword>
<keyword evidence="1" id="KW-0472">Membrane</keyword>
<organism evidence="2 3">
    <name type="scientific">Acetobacter cibinongensis</name>
    <dbReference type="NCBI Taxonomy" id="146475"/>
    <lineage>
        <taxon>Bacteria</taxon>
        <taxon>Pseudomonadati</taxon>
        <taxon>Pseudomonadota</taxon>
        <taxon>Alphaproteobacteria</taxon>
        <taxon>Acetobacterales</taxon>
        <taxon>Acetobacteraceae</taxon>
        <taxon>Acetobacter</taxon>
    </lineage>
</organism>
<sequence length="73" mass="8374">MVFPKLAANDIEETEYDKAYKKEAMPETRRRYGNRCAWPTQSAGRMQAVLGLSSPHLADIPLFMVLFWLVLPC</sequence>
<evidence type="ECO:0000313" key="2">
    <source>
        <dbReference type="EMBL" id="OUJ02270.1"/>
    </source>
</evidence>
<dbReference type="Proteomes" id="UP000196086">
    <property type="component" value="Unassembled WGS sequence"/>
</dbReference>
<reference evidence="2 3" key="1">
    <citation type="submission" date="2014-06" db="EMBL/GenBank/DDBJ databases">
        <authorList>
            <person name="Ju J."/>
            <person name="Zhang J."/>
        </authorList>
    </citation>
    <scope>NUCLEOTIDE SEQUENCE [LARGE SCALE GENOMIC DNA]</scope>
    <source>
        <strain evidence="2 3">DsW_47</strain>
    </source>
</reference>
<name>A0A1Z5YUM9_9PROT</name>
<dbReference type="AlphaFoldDB" id="A0A1Z5YUM9"/>
<proteinExistence type="predicted"/>
<keyword evidence="1" id="KW-1133">Transmembrane helix</keyword>
<accession>A0A1Z5YUM9</accession>
<evidence type="ECO:0000256" key="1">
    <source>
        <dbReference type="SAM" id="Phobius"/>
    </source>
</evidence>
<dbReference type="EMBL" id="JOMQ01000030">
    <property type="protein sequence ID" value="OUJ02270.1"/>
    <property type="molecule type" value="Genomic_DNA"/>
</dbReference>
<evidence type="ECO:0000313" key="3">
    <source>
        <dbReference type="Proteomes" id="UP000196086"/>
    </source>
</evidence>
<gene>
    <name evidence="2" type="ORF">HK14_06540</name>
</gene>